<dbReference type="Proteomes" id="UP000054166">
    <property type="component" value="Unassembled WGS sequence"/>
</dbReference>
<keyword evidence="2" id="KW-1185">Reference proteome</keyword>
<evidence type="ECO:0000313" key="1">
    <source>
        <dbReference type="EMBL" id="KIM81961.1"/>
    </source>
</evidence>
<dbReference type="EMBL" id="KN832996">
    <property type="protein sequence ID" value="KIM81961.1"/>
    <property type="molecule type" value="Genomic_DNA"/>
</dbReference>
<dbReference type="InParanoid" id="A0A0C3FS37"/>
<accession>A0A0C3FS37</accession>
<gene>
    <name evidence="1" type="ORF">PILCRDRAFT_480244</name>
</gene>
<evidence type="ECO:0000313" key="2">
    <source>
        <dbReference type="Proteomes" id="UP000054166"/>
    </source>
</evidence>
<dbReference type="AlphaFoldDB" id="A0A0C3FS37"/>
<dbReference type="HOGENOM" id="CLU_1133947_0_0_1"/>
<reference evidence="2" key="2">
    <citation type="submission" date="2015-01" db="EMBL/GenBank/DDBJ databases">
        <title>Evolutionary Origins and Diversification of the Mycorrhizal Mutualists.</title>
        <authorList>
            <consortium name="DOE Joint Genome Institute"/>
            <consortium name="Mycorrhizal Genomics Consortium"/>
            <person name="Kohler A."/>
            <person name="Kuo A."/>
            <person name="Nagy L.G."/>
            <person name="Floudas D."/>
            <person name="Copeland A."/>
            <person name="Barry K.W."/>
            <person name="Cichocki N."/>
            <person name="Veneault-Fourrey C."/>
            <person name="LaButti K."/>
            <person name="Lindquist E.A."/>
            <person name="Lipzen A."/>
            <person name="Lundell T."/>
            <person name="Morin E."/>
            <person name="Murat C."/>
            <person name="Riley R."/>
            <person name="Ohm R."/>
            <person name="Sun H."/>
            <person name="Tunlid A."/>
            <person name="Henrissat B."/>
            <person name="Grigoriev I.V."/>
            <person name="Hibbett D.S."/>
            <person name="Martin F."/>
        </authorList>
    </citation>
    <scope>NUCLEOTIDE SEQUENCE [LARGE SCALE GENOMIC DNA]</scope>
    <source>
        <strain evidence="2">F 1598</strain>
    </source>
</reference>
<reference evidence="1 2" key="1">
    <citation type="submission" date="2014-04" db="EMBL/GenBank/DDBJ databases">
        <authorList>
            <consortium name="DOE Joint Genome Institute"/>
            <person name="Kuo A."/>
            <person name="Tarkka M."/>
            <person name="Buscot F."/>
            <person name="Kohler A."/>
            <person name="Nagy L.G."/>
            <person name="Floudas D."/>
            <person name="Copeland A."/>
            <person name="Barry K.W."/>
            <person name="Cichocki N."/>
            <person name="Veneault-Fourrey C."/>
            <person name="LaButti K."/>
            <person name="Lindquist E.A."/>
            <person name="Lipzen A."/>
            <person name="Lundell T."/>
            <person name="Morin E."/>
            <person name="Murat C."/>
            <person name="Sun H."/>
            <person name="Tunlid A."/>
            <person name="Henrissat B."/>
            <person name="Grigoriev I.V."/>
            <person name="Hibbett D.S."/>
            <person name="Martin F."/>
            <person name="Nordberg H.P."/>
            <person name="Cantor M.N."/>
            <person name="Hua S.X."/>
        </authorList>
    </citation>
    <scope>NUCLEOTIDE SEQUENCE [LARGE SCALE GENOMIC DNA]</scope>
    <source>
        <strain evidence="1 2">F 1598</strain>
    </source>
</reference>
<protein>
    <submittedName>
        <fullName evidence="1">Uncharacterized protein</fullName>
    </submittedName>
</protein>
<name>A0A0C3FS37_PILCF</name>
<proteinExistence type="predicted"/>
<sequence length="245" mass="27694">MRKDVFVKLEGCSRRRTSLKLNTIKTPRQEDRIVMQDEISSNRVDQDALDVHWNANQPRLPPTDSNNDTSYRLDSDLEFTSSSMAPLSQPTVSAFFIDRTGLILAVEQQSQSDNDQRPAMFGLDSQLKFIGFFCRSNITLPFFTEDYELLEMTLFQAGICIAGLAHKPPAKWKIPVYCDLAEQETIRNNLAARSTQYVYMSTDSNFDSAVRVYTASYIYIISFSCLTAVEIGSEAVCSVWSCLVS</sequence>
<organism evidence="1 2">
    <name type="scientific">Piloderma croceum (strain F 1598)</name>
    <dbReference type="NCBI Taxonomy" id="765440"/>
    <lineage>
        <taxon>Eukaryota</taxon>
        <taxon>Fungi</taxon>
        <taxon>Dikarya</taxon>
        <taxon>Basidiomycota</taxon>
        <taxon>Agaricomycotina</taxon>
        <taxon>Agaricomycetes</taxon>
        <taxon>Agaricomycetidae</taxon>
        <taxon>Atheliales</taxon>
        <taxon>Atheliaceae</taxon>
        <taxon>Piloderma</taxon>
    </lineage>
</organism>